<dbReference type="Gene3D" id="3.40.50.2000">
    <property type="entry name" value="Glycogen Phosphorylase B"/>
    <property type="match status" value="1"/>
</dbReference>
<name>A0ABD1UHZ2_9LAMI</name>
<dbReference type="PANTHER" id="PTHR10788:SF113">
    <property type="entry name" value="TREHALOSE 6-PHOSPHATE PHOSPHATASE"/>
    <property type="match status" value="1"/>
</dbReference>
<dbReference type="EMBL" id="JBFOLK010000003">
    <property type="protein sequence ID" value="KAL2524671.1"/>
    <property type="molecule type" value="Genomic_DNA"/>
</dbReference>
<evidence type="ECO:0000313" key="1">
    <source>
        <dbReference type="EMBL" id="KAL2524671.1"/>
    </source>
</evidence>
<proteinExistence type="predicted"/>
<dbReference type="Proteomes" id="UP001604336">
    <property type="component" value="Unassembled WGS sequence"/>
</dbReference>
<dbReference type="AlphaFoldDB" id="A0ABD1UHZ2"/>
<dbReference type="GO" id="GO:0005991">
    <property type="term" value="P:trehalose metabolic process"/>
    <property type="evidence" value="ECO:0007669"/>
    <property type="project" value="UniProtKB-ARBA"/>
</dbReference>
<gene>
    <name evidence="1" type="ORF">Adt_09725</name>
</gene>
<dbReference type="Pfam" id="PF00982">
    <property type="entry name" value="Glyco_transf_20"/>
    <property type="match status" value="1"/>
</dbReference>
<protein>
    <submittedName>
        <fullName evidence="1">Uncharacterized protein</fullName>
    </submittedName>
</protein>
<dbReference type="SUPFAM" id="SSF53756">
    <property type="entry name" value="UDP-Glycosyltransferase/glycogen phosphorylase"/>
    <property type="match status" value="1"/>
</dbReference>
<keyword evidence="2" id="KW-1185">Reference proteome</keyword>
<comment type="caution">
    <text evidence="1">The sequence shown here is derived from an EMBL/GenBank/DDBJ whole genome shotgun (WGS) entry which is preliminary data.</text>
</comment>
<sequence length="166" mass="18633">MMSRSYTNLLDLASGNFPVMGREKERKRFPRVMTVPGSIAELDDDAANSVSSENQSSVGGDRIIIVANHLPLKAKRRPDNKGWSFSWNEDALLVKDSLPEDMEVLYIGSLCVDVDPIEQDDVSNYLLEKFKCVPAFLPPNLLEKYYDGFCKKAVVAPFSLYVAFFS</sequence>
<dbReference type="PANTHER" id="PTHR10788">
    <property type="entry name" value="TREHALOSE-6-PHOSPHATE SYNTHASE"/>
    <property type="match status" value="1"/>
</dbReference>
<organism evidence="1 2">
    <name type="scientific">Abeliophyllum distichum</name>
    <dbReference type="NCBI Taxonomy" id="126358"/>
    <lineage>
        <taxon>Eukaryota</taxon>
        <taxon>Viridiplantae</taxon>
        <taxon>Streptophyta</taxon>
        <taxon>Embryophyta</taxon>
        <taxon>Tracheophyta</taxon>
        <taxon>Spermatophyta</taxon>
        <taxon>Magnoliopsida</taxon>
        <taxon>eudicotyledons</taxon>
        <taxon>Gunneridae</taxon>
        <taxon>Pentapetalae</taxon>
        <taxon>asterids</taxon>
        <taxon>lamiids</taxon>
        <taxon>Lamiales</taxon>
        <taxon>Oleaceae</taxon>
        <taxon>Forsythieae</taxon>
        <taxon>Abeliophyllum</taxon>
    </lineage>
</organism>
<evidence type="ECO:0000313" key="2">
    <source>
        <dbReference type="Proteomes" id="UP001604336"/>
    </source>
</evidence>
<accession>A0ABD1UHZ2</accession>
<dbReference type="InterPro" id="IPR001830">
    <property type="entry name" value="Glyco_trans_20"/>
</dbReference>
<reference evidence="2" key="1">
    <citation type="submission" date="2024-07" db="EMBL/GenBank/DDBJ databases">
        <title>Two chromosome-level genome assemblies of Korean endemic species Abeliophyllum distichum and Forsythia ovata (Oleaceae).</title>
        <authorList>
            <person name="Jang H."/>
        </authorList>
    </citation>
    <scope>NUCLEOTIDE SEQUENCE [LARGE SCALE GENOMIC DNA]</scope>
</reference>